<proteinExistence type="predicted"/>
<sequence>MRGKILLSLKRFLVSSGYDKMSQTIFEPFFSSAIILRN</sequence>
<accession>Q9KX90</accession>
<dbReference type="EMBL" id="D84213">
    <property type="protein sequence ID" value="BAA12257.1"/>
    <property type="molecule type" value="Genomic_DNA"/>
</dbReference>
<protein>
    <submittedName>
        <fullName evidence="1">YbaQ</fullName>
    </submittedName>
</protein>
<name>Q9KX90_BACIU</name>
<dbReference type="AlphaFoldDB" id="Q9KX90"/>
<gene>
    <name evidence="1" type="primary">ybaQ</name>
</gene>
<organism evidence="1">
    <name type="scientific">Bacillus subtilis</name>
    <dbReference type="NCBI Taxonomy" id="1423"/>
    <lineage>
        <taxon>Bacteria</taxon>
        <taxon>Bacillati</taxon>
        <taxon>Bacillota</taxon>
        <taxon>Bacilli</taxon>
        <taxon>Bacillales</taxon>
        <taxon>Bacillaceae</taxon>
        <taxon>Bacillus</taxon>
    </lineage>
</organism>
<reference evidence="1" key="1">
    <citation type="journal article" date="1997" name="Microbiology">
        <title>Sequence and analysis of a 31 kb segment of the Bacillus subtilis chromosome in the area of the rrnH and rrnG operons.</title>
        <authorList>
            <person name="Liu H."/>
            <person name="Haga K."/>
            <person name="Yasumoto K."/>
            <person name="Ohashi Y."/>
            <person name="Yoshikawa H."/>
            <person name="Takahashi H."/>
        </authorList>
    </citation>
    <scope>NUCLEOTIDE SEQUENCE</scope>
    <source>
        <strain evidence="1">168</strain>
    </source>
</reference>
<evidence type="ECO:0000313" key="1">
    <source>
        <dbReference type="EMBL" id="BAA12257.1"/>
    </source>
</evidence>